<feature type="compositionally biased region" description="Polar residues" evidence="1">
    <location>
        <begin position="28"/>
        <end position="42"/>
    </location>
</feature>
<keyword evidence="3" id="KW-1185">Reference proteome</keyword>
<accession>A0A9Q3BPB2</accession>
<dbReference type="AlphaFoldDB" id="A0A9Q3BPB2"/>
<feature type="region of interest" description="Disordered" evidence="1">
    <location>
        <begin position="1"/>
        <end position="42"/>
    </location>
</feature>
<gene>
    <name evidence="2" type="ORF">O181_008227</name>
</gene>
<feature type="region of interest" description="Disordered" evidence="1">
    <location>
        <begin position="67"/>
        <end position="87"/>
    </location>
</feature>
<reference evidence="2" key="1">
    <citation type="submission" date="2021-03" db="EMBL/GenBank/DDBJ databases">
        <title>Draft genome sequence of rust myrtle Austropuccinia psidii MF-1, a brazilian biotype.</title>
        <authorList>
            <person name="Quecine M.C."/>
            <person name="Pachon D.M.R."/>
            <person name="Bonatelli M.L."/>
            <person name="Correr F.H."/>
            <person name="Franceschini L.M."/>
            <person name="Leite T.F."/>
            <person name="Margarido G.R.A."/>
            <person name="Almeida C.A."/>
            <person name="Ferrarezi J.A."/>
            <person name="Labate C.A."/>
        </authorList>
    </citation>
    <scope>NUCLEOTIDE SEQUENCE</scope>
    <source>
        <strain evidence="2">MF-1</strain>
    </source>
</reference>
<feature type="compositionally biased region" description="Polar residues" evidence="1">
    <location>
        <begin position="1"/>
        <end position="21"/>
    </location>
</feature>
<name>A0A9Q3BPB2_9BASI</name>
<comment type="caution">
    <text evidence="2">The sequence shown here is derived from an EMBL/GenBank/DDBJ whole genome shotgun (WGS) entry which is preliminary data.</text>
</comment>
<sequence length="87" mass="9274">MPSPNYCQAMSNPSNSDSNKSVELIKENSPSRPNLSLTTPMASSMNVSSLQIQQDFPVTEASKEIMSITISSTPDPTNNQSPIGKGS</sequence>
<organism evidence="2 3">
    <name type="scientific">Austropuccinia psidii MF-1</name>
    <dbReference type="NCBI Taxonomy" id="1389203"/>
    <lineage>
        <taxon>Eukaryota</taxon>
        <taxon>Fungi</taxon>
        <taxon>Dikarya</taxon>
        <taxon>Basidiomycota</taxon>
        <taxon>Pucciniomycotina</taxon>
        <taxon>Pucciniomycetes</taxon>
        <taxon>Pucciniales</taxon>
        <taxon>Sphaerophragmiaceae</taxon>
        <taxon>Austropuccinia</taxon>
    </lineage>
</organism>
<evidence type="ECO:0000256" key="1">
    <source>
        <dbReference type="SAM" id="MobiDB-lite"/>
    </source>
</evidence>
<evidence type="ECO:0000313" key="2">
    <source>
        <dbReference type="EMBL" id="MBW0468512.1"/>
    </source>
</evidence>
<feature type="compositionally biased region" description="Polar residues" evidence="1">
    <location>
        <begin position="68"/>
        <end position="87"/>
    </location>
</feature>
<proteinExistence type="predicted"/>
<dbReference type="EMBL" id="AVOT02001884">
    <property type="protein sequence ID" value="MBW0468512.1"/>
    <property type="molecule type" value="Genomic_DNA"/>
</dbReference>
<dbReference type="Proteomes" id="UP000765509">
    <property type="component" value="Unassembled WGS sequence"/>
</dbReference>
<evidence type="ECO:0000313" key="3">
    <source>
        <dbReference type="Proteomes" id="UP000765509"/>
    </source>
</evidence>
<protein>
    <submittedName>
        <fullName evidence="2">Uncharacterized protein</fullName>
    </submittedName>
</protein>